<feature type="domain" description="HAT C-terminal dimerisation" evidence="1">
    <location>
        <begin position="34"/>
        <end position="87"/>
    </location>
</feature>
<dbReference type="EMBL" id="JRES01001699">
    <property type="protein sequence ID" value="KNC20862.1"/>
    <property type="molecule type" value="Genomic_DNA"/>
</dbReference>
<dbReference type="Proteomes" id="UP000037069">
    <property type="component" value="Unassembled WGS sequence"/>
</dbReference>
<keyword evidence="4" id="KW-1185">Reference proteome</keyword>
<dbReference type="GO" id="GO:0046983">
    <property type="term" value="F:protein dimerization activity"/>
    <property type="evidence" value="ECO:0007669"/>
    <property type="project" value="InterPro"/>
</dbReference>
<name>A0A0L0CI45_LUCCU</name>
<protein>
    <recommendedName>
        <fullName evidence="1">HAT C-terminal dimerisation domain-containing protein</fullName>
    </recommendedName>
</protein>
<gene>
    <name evidence="2" type="ORF">FF38_04208</name>
    <name evidence="3" type="ORF">FF38_13275</name>
</gene>
<evidence type="ECO:0000313" key="3">
    <source>
        <dbReference type="EMBL" id="KNC31911.1"/>
    </source>
</evidence>
<dbReference type="Pfam" id="PF05699">
    <property type="entry name" value="Dimer_Tnp_hAT"/>
    <property type="match status" value="1"/>
</dbReference>
<dbReference type="PANTHER" id="PTHR46880:SF5">
    <property type="entry name" value="DUF4371 DOMAIN-CONTAINING PROTEIN"/>
    <property type="match status" value="1"/>
</dbReference>
<dbReference type="SUPFAM" id="SSF53098">
    <property type="entry name" value="Ribonuclease H-like"/>
    <property type="match status" value="1"/>
</dbReference>
<dbReference type="OrthoDB" id="10023262at2759"/>
<reference evidence="3 4" key="1">
    <citation type="journal article" date="2015" name="Nat. Commun.">
        <title>Lucilia cuprina genome unlocks parasitic fly biology to underpin future interventions.</title>
        <authorList>
            <person name="Anstead C.A."/>
            <person name="Korhonen P.K."/>
            <person name="Young N.D."/>
            <person name="Hall R.S."/>
            <person name="Jex A.R."/>
            <person name="Murali S.C."/>
            <person name="Hughes D.S."/>
            <person name="Lee S.F."/>
            <person name="Perry T."/>
            <person name="Stroehlein A.J."/>
            <person name="Ansell B.R."/>
            <person name="Breugelmans B."/>
            <person name="Hofmann A."/>
            <person name="Qu J."/>
            <person name="Dugan S."/>
            <person name="Lee S.L."/>
            <person name="Chao H."/>
            <person name="Dinh H."/>
            <person name="Han Y."/>
            <person name="Doddapaneni H.V."/>
            <person name="Worley K.C."/>
            <person name="Muzny D.M."/>
            <person name="Ioannidis P."/>
            <person name="Waterhouse R.M."/>
            <person name="Zdobnov E.M."/>
            <person name="James P.J."/>
            <person name="Bagnall N.H."/>
            <person name="Kotze A.C."/>
            <person name="Gibbs R.A."/>
            <person name="Richards S."/>
            <person name="Batterham P."/>
            <person name="Gasser R.B."/>
        </authorList>
    </citation>
    <scope>NUCLEOTIDE SEQUENCE [LARGE SCALE GENOMIC DNA]</scope>
    <source>
        <strain evidence="3 4">LS</strain>
        <tissue evidence="3">Full body</tissue>
    </source>
</reference>
<evidence type="ECO:0000313" key="2">
    <source>
        <dbReference type="EMBL" id="KNC20862.1"/>
    </source>
</evidence>
<sequence length="140" mass="16087">MPFVKWNDCFGEESGQNLNVFWSNVYCYKDSGGSKPFKDLAELVLNILCVPTSNACVERVFSIMNLTKTKIRNKMQYELLEALLRLNINITNNSVCCEKFEPSPEMLKLFNSNTMYNKISEANDSEDFDTEIFEIVNIGQ</sequence>
<accession>A0A0L0CI45</accession>
<dbReference type="AlphaFoldDB" id="A0A0L0CI45"/>
<dbReference type="InterPro" id="IPR008906">
    <property type="entry name" value="HATC_C_dom"/>
</dbReference>
<dbReference type="OMA" id="CITISEP"/>
<comment type="caution">
    <text evidence="3">The sequence shown here is derived from an EMBL/GenBank/DDBJ whole genome shotgun (WGS) entry which is preliminary data.</text>
</comment>
<dbReference type="InterPro" id="IPR012337">
    <property type="entry name" value="RNaseH-like_sf"/>
</dbReference>
<dbReference type="PANTHER" id="PTHR46880">
    <property type="entry name" value="RAS-ASSOCIATING DOMAIN-CONTAINING PROTEIN"/>
    <property type="match status" value="1"/>
</dbReference>
<evidence type="ECO:0000313" key="4">
    <source>
        <dbReference type="Proteomes" id="UP000037069"/>
    </source>
</evidence>
<dbReference type="EMBL" id="JRES01000364">
    <property type="protein sequence ID" value="KNC31911.1"/>
    <property type="molecule type" value="Genomic_DNA"/>
</dbReference>
<evidence type="ECO:0000259" key="1">
    <source>
        <dbReference type="Pfam" id="PF05699"/>
    </source>
</evidence>
<proteinExistence type="predicted"/>
<organism evidence="3 4">
    <name type="scientific">Lucilia cuprina</name>
    <name type="common">Green bottle fly</name>
    <name type="synonym">Australian sheep blowfly</name>
    <dbReference type="NCBI Taxonomy" id="7375"/>
    <lineage>
        <taxon>Eukaryota</taxon>
        <taxon>Metazoa</taxon>
        <taxon>Ecdysozoa</taxon>
        <taxon>Arthropoda</taxon>
        <taxon>Hexapoda</taxon>
        <taxon>Insecta</taxon>
        <taxon>Pterygota</taxon>
        <taxon>Neoptera</taxon>
        <taxon>Endopterygota</taxon>
        <taxon>Diptera</taxon>
        <taxon>Brachycera</taxon>
        <taxon>Muscomorpha</taxon>
        <taxon>Oestroidea</taxon>
        <taxon>Calliphoridae</taxon>
        <taxon>Luciliinae</taxon>
        <taxon>Lucilia</taxon>
    </lineage>
</organism>